<sequence>MWLSGHVLVYIALDLGTLSMLAAAEGDRAFSIIGVVILGVVWTMPLHIAAVVLAAGELMLLRAVAADLQRFWFRLSALGVFVLPALALTLLGTAGDTRALLAVMLMHIVMGLLVVQPRFHWANSDPGMDQHAGGSPDRA</sequence>
<dbReference type="AlphaFoldDB" id="A0A919PSB4"/>
<feature type="transmembrane region" description="Helical" evidence="1">
    <location>
        <begin position="7"/>
        <end position="24"/>
    </location>
</feature>
<feature type="transmembrane region" description="Helical" evidence="1">
    <location>
        <begin position="97"/>
        <end position="115"/>
    </location>
</feature>
<protein>
    <submittedName>
        <fullName evidence="2">Uncharacterized protein</fullName>
    </submittedName>
</protein>
<feature type="transmembrane region" description="Helical" evidence="1">
    <location>
        <begin position="71"/>
        <end position="91"/>
    </location>
</feature>
<keyword evidence="1" id="KW-0812">Transmembrane</keyword>
<dbReference type="Proteomes" id="UP000660611">
    <property type="component" value="Unassembled WGS sequence"/>
</dbReference>
<evidence type="ECO:0000313" key="2">
    <source>
        <dbReference type="EMBL" id="GIG49980.1"/>
    </source>
</evidence>
<evidence type="ECO:0000313" key="3">
    <source>
        <dbReference type="Proteomes" id="UP000660611"/>
    </source>
</evidence>
<gene>
    <name evidence="2" type="ORF">Dsi01nite_080210</name>
</gene>
<feature type="transmembrane region" description="Helical" evidence="1">
    <location>
        <begin position="30"/>
        <end position="59"/>
    </location>
</feature>
<keyword evidence="1" id="KW-1133">Transmembrane helix</keyword>
<reference evidence="2" key="1">
    <citation type="submission" date="2021-01" db="EMBL/GenBank/DDBJ databases">
        <title>Whole genome shotgun sequence of Dactylosporangium siamense NBRC 106093.</title>
        <authorList>
            <person name="Komaki H."/>
            <person name="Tamura T."/>
        </authorList>
    </citation>
    <scope>NUCLEOTIDE SEQUENCE</scope>
    <source>
        <strain evidence="2">NBRC 106093</strain>
    </source>
</reference>
<organism evidence="2 3">
    <name type="scientific">Dactylosporangium siamense</name>
    <dbReference type="NCBI Taxonomy" id="685454"/>
    <lineage>
        <taxon>Bacteria</taxon>
        <taxon>Bacillati</taxon>
        <taxon>Actinomycetota</taxon>
        <taxon>Actinomycetes</taxon>
        <taxon>Micromonosporales</taxon>
        <taxon>Micromonosporaceae</taxon>
        <taxon>Dactylosporangium</taxon>
    </lineage>
</organism>
<proteinExistence type="predicted"/>
<name>A0A919PSB4_9ACTN</name>
<keyword evidence="1" id="KW-0472">Membrane</keyword>
<dbReference type="EMBL" id="BONQ01000126">
    <property type="protein sequence ID" value="GIG49980.1"/>
    <property type="molecule type" value="Genomic_DNA"/>
</dbReference>
<keyword evidence="3" id="KW-1185">Reference proteome</keyword>
<accession>A0A919PSB4</accession>
<comment type="caution">
    <text evidence="2">The sequence shown here is derived from an EMBL/GenBank/DDBJ whole genome shotgun (WGS) entry which is preliminary data.</text>
</comment>
<evidence type="ECO:0000256" key="1">
    <source>
        <dbReference type="SAM" id="Phobius"/>
    </source>
</evidence>